<keyword evidence="1" id="KW-1133">Transmembrane helix</keyword>
<feature type="transmembrane region" description="Helical" evidence="1">
    <location>
        <begin position="74"/>
        <end position="94"/>
    </location>
</feature>
<organism evidence="2 3">
    <name type="scientific">Gnomoniopsis smithogilvyi</name>
    <dbReference type="NCBI Taxonomy" id="1191159"/>
    <lineage>
        <taxon>Eukaryota</taxon>
        <taxon>Fungi</taxon>
        <taxon>Dikarya</taxon>
        <taxon>Ascomycota</taxon>
        <taxon>Pezizomycotina</taxon>
        <taxon>Sordariomycetes</taxon>
        <taxon>Sordariomycetidae</taxon>
        <taxon>Diaporthales</taxon>
        <taxon>Gnomoniaceae</taxon>
        <taxon>Gnomoniopsis</taxon>
    </lineage>
</organism>
<accession>A0A9W8Z245</accession>
<feature type="transmembrane region" description="Helical" evidence="1">
    <location>
        <begin position="133"/>
        <end position="151"/>
    </location>
</feature>
<name>A0A9W8Z245_9PEZI</name>
<evidence type="ECO:0000256" key="1">
    <source>
        <dbReference type="SAM" id="Phobius"/>
    </source>
</evidence>
<dbReference type="Proteomes" id="UP001140453">
    <property type="component" value="Unassembled WGS sequence"/>
</dbReference>
<gene>
    <name evidence="2" type="ORF">N0V93_001463</name>
</gene>
<dbReference type="Pfam" id="PF12716">
    <property type="entry name" value="Apq12"/>
    <property type="match status" value="1"/>
</dbReference>
<comment type="caution">
    <text evidence="2">The sequence shown here is derived from an EMBL/GenBank/DDBJ whole genome shotgun (WGS) entry which is preliminary data.</text>
</comment>
<keyword evidence="1" id="KW-0472">Membrane</keyword>
<dbReference type="EMBL" id="JAPEVB010000001">
    <property type="protein sequence ID" value="KAJ4397239.1"/>
    <property type="molecule type" value="Genomic_DNA"/>
</dbReference>
<keyword evidence="3" id="KW-1185">Reference proteome</keyword>
<dbReference type="InterPro" id="IPR024316">
    <property type="entry name" value="APQ12"/>
</dbReference>
<dbReference type="AlphaFoldDB" id="A0A9W8Z245"/>
<sequence>MDGAQDPVDTLIQNFNYLREALFSPTTLRLLQQHLFSPSSTLNLLKRQTLAILAPIMNPLLTRLNALLTNSPDIVILFMIVLVFLMAIQVLAWIRRMMLWITGLLFRLIFWAAVIAGVAFAVQRGPDQTLRDLAWAGGAVAGFVAWVREYWQSEYKRYDSAYR</sequence>
<dbReference type="OrthoDB" id="3559694at2759"/>
<keyword evidence="1" id="KW-0812">Transmembrane</keyword>
<evidence type="ECO:0000313" key="2">
    <source>
        <dbReference type="EMBL" id="KAJ4397239.1"/>
    </source>
</evidence>
<reference evidence="2" key="1">
    <citation type="submission" date="2022-10" db="EMBL/GenBank/DDBJ databases">
        <title>Tapping the CABI collections for fungal endophytes: first genome assemblies for Collariella, Neodidymelliopsis, Ascochyta clinopodiicola, Didymella pomorum, Didymosphaeria variabile, Neocosmospora piperis and Neocucurbitaria cava.</title>
        <authorList>
            <person name="Hill R."/>
        </authorList>
    </citation>
    <scope>NUCLEOTIDE SEQUENCE</scope>
    <source>
        <strain evidence="2">IMI 355082</strain>
    </source>
</reference>
<feature type="transmembrane region" description="Helical" evidence="1">
    <location>
        <begin position="101"/>
        <end position="121"/>
    </location>
</feature>
<evidence type="ECO:0000313" key="3">
    <source>
        <dbReference type="Proteomes" id="UP001140453"/>
    </source>
</evidence>
<protein>
    <submittedName>
        <fullName evidence="2">Uncharacterized protein</fullName>
    </submittedName>
</protein>
<proteinExistence type="predicted"/>